<reference evidence="1 2" key="1">
    <citation type="submission" date="2016-09" db="EMBL/GenBank/DDBJ databases">
        <authorList>
            <person name="Capua I."/>
            <person name="De Benedictis P."/>
            <person name="Joannis T."/>
            <person name="Lombin L.H."/>
            <person name="Cattoli G."/>
        </authorList>
    </citation>
    <scope>NUCLEOTIDE SEQUENCE [LARGE SCALE GENOMIC DNA]</scope>
    <source>
        <strain evidence="1 2">IMI 309357</strain>
    </source>
</reference>
<proteinExistence type="predicted"/>
<accession>A0A1G4BGY5</accession>
<dbReference type="Proteomes" id="UP000176998">
    <property type="component" value="Unassembled WGS sequence"/>
</dbReference>
<gene>
    <name evidence="1" type="ORF">CORC01_03844</name>
</gene>
<dbReference type="EMBL" id="MJBS01000024">
    <property type="protein sequence ID" value="OHF00770.1"/>
    <property type="molecule type" value="Genomic_DNA"/>
</dbReference>
<organism evidence="1 2">
    <name type="scientific">Colletotrichum orchidophilum</name>
    <dbReference type="NCBI Taxonomy" id="1209926"/>
    <lineage>
        <taxon>Eukaryota</taxon>
        <taxon>Fungi</taxon>
        <taxon>Dikarya</taxon>
        <taxon>Ascomycota</taxon>
        <taxon>Pezizomycotina</taxon>
        <taxon>Sordariomycetes</taxon>
        <taxon>Hypocreomycetidae</taxon>
        <taxon>Glomerellales</taxon>
        <taxon>Glomerellaceae</taxon>
        <taxon>Colletotrichum</taxon>
    </lineage>
</organism>
<name>A0A1G4BGY5_9PEZI</name>
<sequence>YRLIYKIILFKKKPFLLFIKEYNNNYFISIKLSIPYYYKTFLKIIELLTFNK</sequence>
<feature type="non-terminal residue" evidence="1">
    <location>
        <position position="1"/>
    </location>
</feature>
<evidence type="ECO:0000313" key="2">
    <source>
        <dbReference type="Proteomes" id="UP000176998"/>
    </source>
</evidence>
<dbReference type="RefSeq" id="XP_022477912.1">
    <property type="nucleotide sequence ID" value="XM_022615493.1"/>
</dbReference>
<keyword evidence="2" id="KW-1185">Reference proteome</keyword>
<comment type="caution">
    <text evidence="1">The sequence shown here is derived from an EMBL/GenBank/DDBJ whole genome shotgun (WGS) entry which is preliminary data.</text>
</comment>
<evidence type="ECO:0000313" key="1">
    <source>
        <dbReference type="EMBL" id="OHF00770.1"/>
    </source>
</evidence>
<protein>
    <submittedName>
        <fullName evidence="1">Uncharacterized protein</fullName>
    </submittedName>
</protein>
<dbReference type="GeneID" id="34557003"/>
<dbReference type="AlphaFoldDB" id="A0A1G4BGY5"/>